<keyword evidence="3" id="KW-0732">Signal</keyword>
<sequence>MLFLFLFFTYSLQGSNRFNITLKPNEKKVVDLTGLLIIYINSFQHSTDDITFRHNKNGLISEFNPSNHLAFREGSLEIFSKNGASFPVWLLSSESCPVNNYVIEPSQMTMLHFFLDSTPQFCIFTHFNFPFSALILDSTDNLSSNVKLLKSDWIPIMQRKTYSVSEPFLLQGKAQGRSFGDVSIVYTVGNGKCNIAQVKENNQDWPEINILCQNITRKFNMWLWGFVIFLGFTLMAFVLIYFGIINLRKYWNPSRIPNNRFANRVEEHLEIEESLEGNSQVDVTAETNNQQQPPHDAL</sequence>
<proteinExistence type="predicted"/>
<evidence type="ECO:0000256" key="3">
    <source>
        <dbReference type="SAM" id="SignalP"/>
    </source>
</evidence>
<gene>
    <name evidence="4" type="ORF">M9Y10_008759</name>
</gene>
<accession>A0ABR2IZC9</accession>
<evidence type="ECO:0000313" key="5">
    <source>
        <dbReference type="Proteomes" id="UP001470230"/>
    </source>
</evidence>
<keyword evidence="5" id="KW-1185">Reference proteome</keyword>
<feature type="transmembrane region" description="Helical" evidence="2">
    <location>
        <begin position="221"/>
        <end position="245"/>
    </location>
</feature>
<keyword evidence="2" id="KW-0472">Membrane</keyword>
<reference evidence="4 5" key="1">
    <citation type="submission" date="2024-04" db="EMBL/GenBank/DDBJ databases">
        <title>Tritrichomonas musculus Genome.</title>
        <authorList>
            <person name="Alves-Ferreira E."/>
            <person name="Grigg M."/>
            <person name="Lorenzi H."/>
            <person name="Galac M."/>
        </authorList>
    </citation>
    <scope>NUCLEOTIDE SEQUENCE [LARGE SCALE GENOMIC DNA]</scope>
    <source>
        <strain evidence="4 5">EAF2021</strain>
    </source>
</reference>
<feature type="signal peptide" evidence="3">
    <location>
        <begin position="1"/>
        <end position="17"/>
    </location>
</feature>
<keyword evidence="2" id="KW-1133">Transmembrane helix</keyword>
<feature type="region of interest" description="Disordered" evidence="1">
    <location>
        <begin position="278"/>
        <end position="298"/>
    </location>
</feature>
<organism evidence="4 5">
    <name type="scientific">Tritrichomonas musculus</name>
    <dbReference type="NCBI Taxonomy" id="1915356"/>
    <lineage>
        <taxon>Eukaryota</taxon>
        <taxon>Metamonada</taxon>
        <taxon>Parabasalia</taxon>
        <taxon>Tritrichomonadida</taxon>
        <taxon>Tritrichomonadidae</taxon>
        <taxon>Tritrichomonas</taxon>
    </lineage>
</organism>
<feature type="chain" id="PRO_5046582056" evidence="3">
    <location>
        <begin position="18"/>
        <end position="298"/>
    </location>
</feature>
<evidence type="ECO:0000313" key="4">
    <source>
        <dbReference type="EMBL" id="KAK8870861.1"/>
    </source>
</evidence>
<keyword evidence="2" id="KW-0812">Transmembrane</keyword>
<name>A0ABR2IZC9_9EUKA</name>
<dbReference type="EMBL" id="JAPFFF010000014">
    <property type="protein sequence ID" value="KAK8870861.1"/>
    <property type="molecule type" value="Genomic_DNA"/>
</dbReference>
<protein>
    <submittedName>
        <fullName evidence="4">Uncharacterized protein</fullName>
    </submittedName>
</protein>
<comment type="caution">
    <text evidence="4">The sequence shown here is derived from an EMBL/GenBank/DDBJ whole genome shotgun (WGS) entry which is preliminary data.</text>
</comment>
<evidence type="ECO:0000256" key="2">
    <source>
        <dbReference type="SAM" id="Phobius"/>
    </source>
</evidence>
<dbReference type="Proteomes" id="UP001470230">
    <property type="component" value="Unassembled WGS sequence"/>
</dbReference>
<evidence type="ECO:0000256" key="1">
    <source>
        <dbReference type="SAM" id="MobiDB-lite"/>
    </source>
</evidence>